<reference evidence="2 3" key="1">
    <citation type="journal article" date="2019" name="Int. J. Syst. Evol. Microbiol.">
        <title>The Global Catalogue of Microorganisms (GCM) 10K type strain sequencing project: providing services to taxonomists for standard genome sequencing and annotation.</title>
        <authorList>
            <consortium name="The Broad Institute Genomics Platform"/>
            <consortium name="The Broad Institute Genome Sequencing Center for Infectious Disease"/>
            <person name="Wu L."/>
            <person name="Ma J."/>
        </authorList>
    </citation>
    <scope>NUCLEOTIDE SEQUENCE [LARGE SCALE GENOMIC DNA]</scope>
    <source>
        <strain evidence="2 3">JCM 16117</strain>
    </source>
</reference>
<keyword evidence="3" id="KW-1185">Reference proteome</keyword>
<evidence type="ECO:0000313" key="2">
    <source>
        <dbReference type="EMBL" id="GAA2226193.1"/>
    </source>
</evidence>
<dbReference type="InterPro" id="IPR024078">
    <property type="entry name" value="LmbE-like_dom_sf"/>
</dbReference>
<dbReference type="EMBL" id="BAAAQY010000002">
    <property type="protein sequence ID" value="GAA2226193.1"/>
    <property type="molecule type" value="Genomic_DNA"/>
</dbReference>
<proteinExistence type="predicted"/>
<comment type="caution">
    <text evidence="2">The sequence shown here is derived from an EMBL/GenBank/DDBJ whole genome shotgun (WGS) entry which is preliminary data.</text>
</comment>
<evidence type="ECO:0000256" key="1">
    <source>
        <dbReference type="ARBA" id="ARBA00022833"/>
    </source>
</evidence>
<name>A0ABN3DB95_9MICO</name>
<keyword evidence="1" id="KW-0862">Zinc</keyword>
<dbReference type="RefSeq" id="WP_259478298.1">
    <property type="nucleotide sequence ID" value="NZ_BAAAQY010000002.1"/>
</dbReference>
<dbReference type="PANTHER" id="PTHR12993:SF26">
    <property type="entry name" value="1D-MYO-INOSITOL 2-ACETAMIDO-2-DEOXY-ALPHA-D-GLUCOPYRANOSIDE DEACETYLASE"/>
    <property type="match status" value="1"/>
</dbReference>
<organism evidence="2 3">
    <name type="scientific">Herbiconiux moechotypicola</name>
    <dbReference type="NCBI Taxonomy" id="637393"/>
    <lineage>
        <taxon>Bacteria</taxon>
        <taxon>Bacillati</taxon>
        <taxon>Actinomycetota</taxon>
        <taxon>Actinomycetes</taxon>
        <taxon>Micrococcales</taxon>
        <taxon>Microbacteriaceae</taxon>
        <taxon>Herbiconiux</taxon>
    </lineage>
</organism>
<dbReference type="Gene3D" id="3.40.50.10320">
    <property type="entry name" value="LmbE-like"/>
    <property type="match status" value="1"/>
</dbReference>
<protein>
    <submittedName>
        <fullName evidence="2">PIG-L family deacetylase</fullName>
    </submittedName>
</protein>
<evidence type="ECO:0000313" key="3">
    <source>
        <dbReference type="Proteomes" id="UP001500929"/>
    </source>
</evidence>
<sequence length="278" mass="28644">MTVPLPPHDPGALALAAFGAHPVFVHAHPDDESISTGGALAALVQAGAQVLLVTGTRGERGEVVPGPLHPLEGTPELGPHRVRELQAAVAALAPPTATGTLTQLFLGTAPARAGLTERLYADSGMRWRDDGLAAPADDAPPEALSLAPLDEVAADLIAGIRALAPAVTSIVSYDAIGGYGHPDHVRSHTAARQAAREFGVPFYAIVEPRVQPDPASDPSDLAGEVTLELGPFTALKARAMAAHATQLTLDDATGDFVLSGGQRHAIGVVERYRRPADG</sequence>
<gene>
    <name evidence="2" type="ORF">GCM10009851_07600</name>
</gene>
<dbReference type="Proteomes" id="UP001500929">
    <property type="component" value="Unassembled WGS sequence"/>
</dbReference>
<dbReference type="PANTHER" id="PTHR12993">
    <property type="entry name" value="N-ACETYLGLUCOSAMINYL-PHOSPHATIDYLINOSITOL DE-N-ACETYLASE-RELATED"/>
    <property type="match status" value="1"/>
</dbReference>
<accession>A0ABN3DB95</accession>
<dbReference type="SUPFAM" id="SSF102588">
    <property type="entry name" value="LmbE-like"/>
    <property type="match status" value="1"/>
</dbReference>
<dbReference type="InterPro" id="IPR003737">
    <property type="entry name" value="GlcNAc_PI_deacetylase-related"/>
</dbReference>
<dbReference type="Pfam" id="PF02585">
    <property type="entry name" value="PIG-L"/>
    <property type="match status" value="1"/>
</dbReference>